<dbReference type="PRINTS" id="PR00344">
    <property type="entry name" value="BCTRLSENSOR"/>
</dbReference>
<gene>
    <name evidence="15" type="ORF">FYJ37_09785</name>
</gene>
<dbReference type="InterPro" id="IPR025201">
    <property type="entry name" value="KdpD_TM"/>
</dbReference>
<dbReference type="Pfam" id="PF00512">
    <property type="entry name" value="HisKA"/>
    <property type="match status" value="1"/>
</dbReference>
<dbReference type="CDD" id="cd00082">
    <property type="entry name" value="HisKA"/>
    <property type="match status" value="1"/>
</dbReference>
<dbReference type="SUPFAM" id="SSF47384">
    <property type="entry name" value="Homodimeric domain of signal transducing histidine kinase"/>
    <property type="match status" value="1"/>
</dbReference>
<dbReference type="InterPro" id="IPR003661">
    <property type="entry name" value="HisK_dim/P_dom"/>
</dbReference>
<keyword evidence="11" id="KW-0902">Two-component regulatory system</keyword>
<keyword evidence="9" id="KW-0067">ATP-binding</keyword>
<dbReference type="InterPro" id="IPR003594">
    <property type="entry name" value="HATPase_dom"/>
</dbReference>
<dbReference type="InterPro" id="IPR038318">
    <property type="entry name" value="KdpD_sf"/>
</dbReference>
<dbReference type="InterPro" id="IPR004358">
    <property type="entry name" value="Sig_transdc_His_kin-like_C"/>
</dbReference>
<proteinExistence type="predicted"/>
<evidence type="ECO:0000256" key="1">
    <source>
        <dbReference type="ARBA" id="ARBA00000085"/>
    </source>
</evidence>
<evidence type="ECO:0000256" key="11">
    <source>
        <dbReference type="ARBA" id="ARBA00023012"/>
    </source>
</evidence>
<comment type="caution">
    <text evidence="15">The sequence shown here is derived from an EMBL/GenBank/DDBJ whole genome shotgun (WGS) entry which is preliminary data.</text>
</comment>
<organism evidence="15 16">
    <name type="scientific">Clostridium scindens (strain JCM 10418 / VPI 12708)</name>
    <dbReference type="NCBI Taxonomy" id="29347"/>
    <lineage>
        <taxon>Bacteria</taxon>
        <taxon>Bacillati</taxon>
        <taxon>Bacillota</taxon>
        <taxon>Clostridia</taxon>
        <taxon>Lachnospirales</taxon>
        <taxon>Lachnospiraceae</taxon>
    </lineage>
</organism>
<evidence type="ECO:0000256" key="2">
    <source>
        <dbReference type="ARBA" id="ARBA00004141"/>
    </source>
</evidence>
<evidence type="ECO:0000313" key="16">
    <source>
        <dbReference type="Proteomes" id="UP000462363"/>
    </source>
</evidence>
<dbReference type="EMBL" id="VUMB01000018">
    <property type="protein sequence ID" value="MSS40634.1"/>
    <property type="molecule type" value="Genomic_DNA"/>
</dbReference>
<keyword evidence="6 13" id="KW-0812">Transmembrane</keyword>
<accession>A0A844FCE8</accession>
<dbReference type="GO" id="GO:0000155">
    <property type="term" value="F:phosphorelay sensor kinase activity"/>
    <property type="evidence" value="ECO:0007669"/>
    <property type="project" value="InterPro"/>
</dbReference>
<evidence type="ECO:0000256" key="10">
    <source>
        <dbReference type="ARBA" id="ARBA00022989"/>
    </source>
</evidence>
<evidence type="ECO:0000256" key="13">
    <source>
        <dbReference type="SAM" id="Phobius"/>
    </source>
</evidence>
<feature type="domain" description="Histidine kinase" evidence="14">
    <location>
        <begin position="128"/>
        <end position="346"/>
    </location>
</feature>
<dbReference type="SUPFAM" id="SSF55874">
    <property type="entry name" value="ATPase domain of HSP90 chaperone/DNA topoisomerase II/histidine kinase"/>
    <property type="match status" value="1"/>
</dbReference>
<comment type="catalytic activity">
    <reaction evidence="1">
        <text>ATP + protein L-histidine = ADP + protein N-phospho-L-histidine.</text>
        <dbReference type="EC" id="2.7.13.3"/>
    </reaction>
</comment>
<dbReference type="Pfam" id="PF02518">
    <property type="entry name" value="HATPase_c"/>
    <property type="match status" value="1"/>
</dbReference>
<dbReference type="InterPro" id="IPR005467">
    <property type="entry name" value="His_kinase_dom"/>
</dbReference>
<dbReference type="PANTHER" id="PTHR45569:SF1">
    <property type="entry name" value="SENSOR PROTEIN KDPD"/>
    <property type="match status" value="1"/>
</dbReference>
<feature type="transmembrane region" description="Helical" evidence="13">
    <location>
        <begin position="6"/>
        <end position="26"/>
    </location>
</feature>
<dbReference type="Gene3D" id="1.20.120.620">
    <property type="entry name" value="Backbone structure of the membrane domain of e. Coli histidine kinase receptor kdpd"/>
    <property type="match status" value="1"/>
</dbReference>
<dbReference type="SMART" id="SM00388">
    <property type="entry name" value="HisKA"/>
    <property type="match status" value="1"/>
</dbReference>
<dbReference type="InterPro" id="IPR036097">
    <property type="entry name" value="HisK_dim/P_sf"/>
</dbReference>
<evidence type="ECO:0000256" key="3">
    <source>
        <dbReference type="ARBA" id="ARBA00012438"/>
    </source>
</evidence>
<feature type="transmembrane region" description="Helical" evidence="13">
    <location>
        <begin position="38"/>
        <end position="66"/>
    </location>
</feature>
<dbReference type="SMART" id="SM00387">
    <property type="entry name" value="HATPase_c"/>
    <property type="match status" value="1"/>
</dbReference>
<dbReference type="GO" id="GO:0005524">
    <property type="term" value="F:ATP binding"/>
    <property type="evidence" value="ECO:0007669"/>
    <property type="project" value="UniProtKB-KW"/>
</dbReference>
<evidence type="ECO:0000256" key="7">
    <source>
        <dbReference type="ARBA" id="ARBA00022741"/>
    </source>
</evidence>
<evidence type="ECO:0000313" key="15">
    <source>
        <dbReference type="EMBL" id="MSS40634.1"/>
    </source>
</evidence>
<reference evidence="15 16" key="1">
    <citation type="submission" date="2019-08" db="EMBL/GenBank/DDBJ databases">
        <title>In-depth cultivation of the pig gut microbiome towards novel bacterial diversity and tailored functional studies.</title>
        <authorList>
            <person name="Wylensek D."/>
            <person name="Hitch T.C.A."/>
            <person name="Clavel T."/>
        </authorList>
    </citation>
    <scope>NUCLEOTIDE SEQUENCE [LARGE SCALE GENOMIC DNA]</scope>
    <source>
        <strain evidence="15 16">BL-389-WT-3D</strain>
    </source>
</reference>
<dbReference type="GeneID" id="62695829"/>
<dbReference type="InterPro" id="IPR052023">
    <property type="entry name" value="Histidine_kinase_KdpD"/>
</dbReference>
<feature type="transmembrane region" description="Helical" evidence="13">
    <location>
        <begin position="86"/>
        <end position="104"/>
    </location>
</feature>
<dbReference type="PROSITE" id="PS50109">
    <property type="entry name" value="HIS_KIN"/>
    <property type="match status" value="1"/>
</dbReference>
<keyword evidence="4" id="KW-0597">Phosphoprotein</keyword>
<evidence type="ECO:0000256" key="8">
    <source>
        <dbReference type="ARBA" id="ARBA00022777"/>
    </source>
</evidence>
<dbReference type="InterPro" id="IPR036890">
    <property type="entry name" value="HATPase_C_sf"/>
</dbReference>
<evidence type="ECO:0000256" key="5">
    <source>
        <dbReference type="ARBA" id="ARBA00022679"/>
    </source>
</evidence>
<keyword evidence="5" id="KW-0808">Transferase</keyword>
<dbReference type="Proteomes" id="UP000462363">
    <property type="component" value="Unassembled WGS sequence"/>
</dbReference>
<evidence type="ECO:0000256" key="9">
    <source>
        <dbReference type="ARBA" id="ARBA00022840"/>
    </source>
</evidence>
<dbReference type="Gene3D" id="1.10.287.130">
    <property type="match status" value="1"/>
</dbReference>
<dbReference type="CDD" id="cd00075">
    <property type="entry name" value="HATPase"/>
    <property type="match status" value="1"/>
</dbReference>
<dbReference type="Pfam" id="PF13493">
    <property type="entry name" value="DUF4118"/>
    <property type="match status" value="1"/>
</dbReference>
<keyword evidence="10 13" id="KW-1133">Transmembrane helix</keyword>
<dbReference type="EC" id="2.7.13.3" evidence="3"/>
<dbReference type="AlphaFoldDB" id="A0A844FCE8"/>
<comment type="subcellular location">
    <subcellularLocation>
        <location evidence="2">Membrane</location>
        <topology evidence="2">Multi-pass membrane protein</topology>
    </subcellularLocation>
</comment>
<keyword evidence="12 13" id="KW-0472">Membrane</keyword>
<keyword evidence="8 15" id="KW-0418">Kinase</keyword>
<dbReference type="Gene3D" id="3.30.565.10">
    <property type="entry name" value="Histidine kinase-like ATPase, C-terminal domain"/>
    <property type="match status" value="1"/>
</dbReference>
<evidence type="ECO:0000256" key="12">
    <source>
        <dbReference type="ARBA" id="ARBA00023136"/>
    </source>
</evidence>
<evidence type="ECO:0000256" key="6">
    <source>
        <dbReference type="ARBA" id="ARBA00022692"/>
    </source>
</evidence>
<evidence type="ECO:0000259" key="14">
    <source>
        <dbReference type="PROSITE" id="PS50109"/>
    </source>
</evidence>
<evidence type="ECO:0000256" key="4">
    <source>
        <dbReference type="ARBA" id="ARBA00022553"/>
    </source>
</evidence>
<protein>
    <recommendedName>
        <fullName evidence="3">histidine kinase</fullName>
        <ecNumber evidence="3">2.7.13.3</ecNumber>
    </recommendedName>
</protein>
<dbReference type="GO" id="GO:0005886">
    <property type="term" value="C:plasma membrane"/>
    <property type="evidence" value="ECO:0007669"/>
    <property type="project" value="TreeGrafter"/>
</dbReference>
<name>A0A844FCE8_CLOSV</name>
<sequence length="351" mass="38962">MRKNLIRNIGISVGIFTLAIAGSRILQILDVQKYSTTVFIFAVFLISLCTDGYVYGVLSAFAGMLMVNYAFTYPLLQWDFIATENVISAFIMIIIAILTGTLTTKLKAHEAIKAESERERMRANLLRAISHDLRTPLTTIYGASSALREKGDSLSKEQQDTILKSIQEDSKWLIKMVENLLSITRIGDGRIKIIKTPVVLDELIDSVMTKFKAGYPDRDVQVHVPDEIIIIPMDAILIEQVLGNILENAVIHAKGMTRLSLNVFSLGNKAIFEIEDDGCGIKKERLNHIFKGDYEVLESSSDSRKKNAGIGLSVCATIVKAHGGEISAENKKSGGAVFRFELEKEEMTDEE</sequence>
<dbReference type="RefSeq" id="WP_004608559.1">
    <property type="nucleotide sequence ID" value="NZ_AP024846.1"/>
</dbReference>
<keyword evidence="7" id="KW-0547">Nucleotide-binding</keyword>
<dbReference type="PANTHER" id="PTHR45569">
    <property type="entry name" value="SENSOR PROTEIN KDPD"/>
    <property type="match status" value="1"/>
</dbReference>